<evidence type="ECO:0000256" key="4">
    <source>
        <dbReference type="ARBA" id="ARBA00022833"/>
    </source>
</evidence>
<keyword evidence="2" id="KW-0479">Metal-binding</keyword>
<keyword evidence="4" id="KW-0862">Zinc</keyword>
<sequence>MDSTISFRVGKFKCMAVSDGTNTYQNPAQLFFPTADREELHRALLRHRLNPETWKEFENTYTPLLIDTGDELILVDTGVGEGLSSNGGKLLQNLKSMDILPEAINHIILTHGHPDHIGGNTTGEGQSIFTNARYHMFRDEWNFWCTDQGKKAMESKGFHPEFQKELVGIAKMKLGSIEGQLELIDQDSEIVPGIHMLKAPGHTPGHMVLLIHSGEERFYSFSDMVIHPIHLEHPEWITAVDIDGEEMIKTRRTFLKRAEKENALVHAFHLPFPAVGRIEEKSGGWQWIPSTEP</sequence>
<dbReference type="InterPro" id="IPR036866">
    <property type="entry name" value="RibonucZ/Hydroxyglut_hydro"/>
</dbReference>
<dbReference type="InterPro" id="IPR051013">
    <property type="entry name" value="MBL_superfamily_lactonases"/>
</dbReference>
<gene>
    <name evidence="6" type="ORF">ISALK_04315</name>
</gene>
<dbReference type="CDD" id="cd07720">
    <property type="entry name" value="OPHC2-like_MBL-fold"/>
    <property type="match status" value="1"/>
</dbReference>
<feature type="domain" description="Metallo-beta-lactamase" evidence="5">
    <location>
        <begin position="60"/>
        <end position="269"/>
    </location>
</feature>
<evidence type="ECO:0000256" key="1">
    <source>
        <dbReference type="ARBA" id="ARBA00007749"/>
    </source>
</evidence>
<dbReference type="SMART" id="SM00849">
    <property type="entry name" value="Lactamase_B"/>
    <property type="match status" value="1"/>
</dbReference>
<dbReference type="PANTHER" id="PTHR42978">
    <property type="entry name" value="QUORUM-QUENCHING LACTONASE YTNP-RELATED-RELATED"/>
    <property type="match status" value="1"/>
</dbReference>
<organism evidence="6 7">
    <name type="scientific">Isachenkonia alkalipeptolytica</name>
    <dbReference type="NCBI Taxonomy" id="2565777"/>
    <lineage>
        <taxon>Bacteria</taxon>
        <taxon>Bacillati</taxon>
        <taxon>Bacillota</taxon>
        <taxon>Clostridia</taxon>
        <taxon>Eubacteriales</taxon>
        <taxon>Clostridiaceae</taxon>
        <taxon>Isachenkonia</taxon>
    </lineage>
</organism>
<dbReference type="Proteomes" id="UP000449710">
    <property type="component" value="Unassembled WGS sequence"/>
</dbReference>
<evidence type="ECO:0000256" key="2">
    <source>
        <dbReference type="ARBA" id="ARBA00022723"/>
    </source>
</evidence>
<proteinExistence type="inferred from homology"/>
<dbReference type="RefSeq" id="WP_160719416.1">
    <property type="nucleotide sequence ID" value="NZ_SUMG01000003.1"/>
</dbReference>
<comment type="similarity">
    <text evidence="1">Belongs to the metallo-beta-lactamase superfamily.</text>
</comment>
<accession>A0AA44BDB1</accession>
<dbReference type="Pfam" id="PF00753">
    <property type="entry name" value="Lactamase_B"/>
    <property type="match status" value="1"/>
</dbReference>
<evidence type="ECO:0000313" key="7">
    <source>
        <dbReference type="Proteomes" id="UP000449710"/>
    </source>
</evidence>
<dbReference type="Gene3D" id="3.60.15.10">
    <property type="entry name" value="Ribonuclease Z/Hydroxyacylglutathione hydrolase-like"/>
    <property type="match status" value="1"/>
</dbReference>
<name>A0AA44BDB1_9CLOT</name>
<dbReference type="AlphaFoldDB" id="A0AA44BDB1"/>
<keyword evidence="7" id="KW-1185">Reference proteome</keyword>
<dbReference type="SUPFAM" id="SSF56281">
    <property type="entry name" value="Metallo-hydrolase/oxidoreductase"/>
    <property type="match status" value="1"/>
</dbReference>
<protein>
    <submittedName>
        <fullName evidence="6">MBL fold metallo-hydrolase</fullName>
    </submittedName>
</protein>
<evidence type="ECO:0000259" key="5">
    <source>
        <dbReference type="SMART" id="SM00849"/>
    </source>
</evidence>
<evidence type="ECO:0000313" key="6">
    <source>
        <dbReference type="EMBL" id="NBG87718.1"/>
    </source>
</evidence>
<dbReference type="InterPro" id="IPR001279">
    <property type="entry name" value="Metallo-B-lactamas"/>
</dbReference>
<dbReference type="PANTHER" id="PTHR42978:SF6">
    <property type="entry name" value="QUORUM-QUENCHING LACTONASE YTNP-RELATED"/>
    <property type="match status" value="1"/>
</dbReference>
<comment type="caution">
    <text evidence="6">The sequence shown here is derived from an EMBL/GenBank/DDBJ whole genome shotgun (WGS) entry which is preliminary data.</text>
</comment>
<keyword evidence="3" id="KW-0378">Hydrolase</keyword>
<dbReference type="GO" id="GO:0016787">
    <property type="term" value="F:hydrolase activity"/>
    <property type="evidence" value="ECO:0007669"/>
    <property type="project" value="UniProtKB-KW"/>
</dbReference>
<reference evidence="6 7" key="1">
    <citation type="submission" date="2019-04" db="EMBL/GenBank/DDBJ databases">
        <title>Isachenkonia alkalipeptolytica gen. nov. sp. nov. a new anaerobic, alkiliphilic organothrophic bacterium capable to reduce synthesized ferrihydrite isolated from a soda lake.</title>
        <authorList>
            <person name="Toshchakov S.V."/>
            <person name="Zavarzina D.G."/>
            <person name="Zhilina T.N."/>
            <person name="Kostrikina N.A."/>
            <person name="Kublanov I.V."/>
        </authorList>
    </citation>
    <scope>NUCLEOTIDE SEQUENCE [LARGE SCALE GENOMIC DNA]</scope>
    <source>
        <strain evidence="6 7">Z-1701</strain>
    </source>
</reference>
<evidence type="ECO:0000256" key="3">
    <source>
        <dbReference type="ARBA" id="ARBA00022801"/>
    </source>
</evidence>
<dbReference type="GO" id="GO:0046872">
    <property type="term" value="F:metal ion binding"/>
    <property type="evidence" value="ECO:0007669"/>
    <property type="project" value="UniProtKB-KW"/>
</dbReference>
<dbReference type="EMBL" id="SUMG01000003">
    <property type="protein sequence ID" value="NBG87718.1"/>
    <property type="molecule type" value="Genomic_DNA"/>
</dbReference>